<proteinExistence type="predicted"/>
<name>A0A9P1CQP7_9DINO</name>
<reference evidence="3" key="1">
    <citation type="submission" date="2022-10" db="EMBL/GenBank/DDBJ databases">
        <authorList>
            <person name="Chen Y."/>
            <person name="Dougan E. K."/>
            <person name="Chan C."/>
            <person name="Rhodes N."/>
            <person name="Thang M."/>
        </authorList>
    </citation>
    <scope>NUCLEOTIDE SEQUENCE</scope>
</reference>
<reference evidence="4" key="2">
    <citation type="submission" date="2024-04" db="EMBL/GenBank/DDBJ databases">
        <authorList>
            <person name="Chen Y."/>
            <person name="Shah S."/>
            <person name="Dougan E. K."/>
            <person name="Thang M."/>
            <person name="Chan C."/>
        </authorList>
    </citation>
    <scope>NUCLEOTIDE SEQUENCE [LARGE SCALE GENOMIC DNA]</scope>
</reference>
<dbReference type="EMBL" id="CAMXCT010002240">
    <property type="protein sequence ID" value="CAI3996767.1"/>
    <property type="molecule type" value="Genomic_DNA"/>
</dbReference>
<feature type="compositionally biased region" description="Acidic residues" evidence="2">
    <location>
        <begin position="78"/>
        <end position="87"/>
    </location>
</feature>
<dbReference type="OrthoDB" id="447304at2759"/>
<feature type="coiled-coil region" evidence="1">
    <location>
        <begin position="101"/>
        <end position="128"/>
    </location>
</feature>
<comment type="caution">
    <text evidence="3">The sequence shown here is derived from an EMBL/GenBank/DDBJ whole genome shotgun (WGS) entry which is preliminary data.</text>
</comment>
<evidence type="ECO:0000313" key="5">
    <source>
        <dbReference type="Proteomes" id="UP001152797"/>
    </source>
</evidence>
<protein>
    <submittedName>
        <fullName evidence="3">Uncharacterized protein</fullName>
    </submittedName>
</protein>
<gene>
    <name evidence="3" type="ORF">C1SCF055_LOCUS23211</name>
</gene>
<keyword evidence="1" id="KW-0175">Coiled coil</keyword>
<accession>A0A9P1CQP7</accession>
<feature type="region of interest" description="Disordered" evidence="2">
    <location>
        <begin position="1"/>
        <end position="37"/>
    </location>
</feature>
<organism evidence="3">
    <name type="scientific">Cladocopium goreaui</name>
    <dbReference type="NCBI Taxonomy" id="2562237"/>
    <lineage>
        <taxon>Eukaryota</taxon>
        <taxon>Sar</taxon>
        <taxon>Alveolata</taxon>
        <taxon>Dinophyceae</taxon>
        <taxon>Suessiales</taxon>
        <taxon>Symbiodiniaceae</taxon>
        <taxon>Cladocopium</taxon>
    </lineage>
</organism>
<evidence type="ECO:0000313" key="3">
    <source>
        <dbReference type="EMBL" id="CAI3996767.1"/>
    </source>
</evidence>
<dbReference type="Gene3D" id="1.20.5.190">
    <property type="match status" value="2"/>
</dbReference>
<evidence type="ECO:0000313" key="4">
    <source>
        <dbReference type="EMBL" id="CAL1150142.1"/>
    </source>
</evidence>
<dbReference type="Proteomes" id="UP001152797">
    <property type="component" value="Unassembled WGS sequence"/>
</dbReference>
<sequence>IQAKFRQKQAASEVAAMRQGNDGQSGPANDPADEIPDNEETALAATKIQAKFRQKQAASEVAAMRQGNDGQSGPANDPADEIPENEETALAATKIQAKFRQKQAASEVEAMKKEKEETAQAATKIQAKFRQKQAKNEVEAMRASAPAADPPVAEAVEAVEAVEAADDEIKAEDMKTTSEFGEVEAILAKKQKEQQDLVGDKSPKVEGMVPAAVKKRPMSVSPIIMEGDEEEEEE</sequence>
<feature type="region of interest" description="Disordered" evidence="2">
    <location>
        <begin position="192"/>
        <end position="234"/>
    </location>
</feature>
<feature type="compositionally biased region" description="Basic and acidic residues" evidence="2">
    <location>
        <begin position="192"/>
        <end position="204"/>
    </location>
</feature>
<evidence type="ECO:0000256" key="1">
    <source>
        <dbReference type="SAM" id="Coils"/>
    </source>
</evidence>
<dbReference type="EMBL" id="CAMXCT030002240">
    <property type="protein sequence ID" value="CAL4784079.1"/>
    <property type="molecule type" value="Genomic_DNA"/>
</dbReference>
<keyword evidence="5" id="KW-1185">Reference proteome</keyword>
<feature type="non-terminal residue" evidence="3">
    <location>
        <position position="234"/>
    </location>
</feature>
<dbReference type="PROSITE" id="PS50096">
    <property type="entry name" value="IQ"/>
    <property type="match status" value="2"/>
</dbReference>
<feature type="region of interest" description="Disordered" evidence="2">
    <location>
        <begin position="50"/>
        <end position="92"/>
    </location>
</feature>
<dbReference type="EMBL" id="CAMXCT020002240">
    <property type="protein sequence ID" value="CAL1150142.1"/>
    <property type="molecule type" value="Genomic_DNA"/>
</dbReference>
<evidence type="ECO:0000256" key="2">
    <source>
        <dbReference type="SAM" id="MobiDB-lite"/>
    </source>
</evidence>
<dbReference type="AlphaFoldDB" id="A0A9P1CQP7"/>